<feature type="non-terminal residue" evidence="11">
    <location>
        <position position="1"/>
    </location>
</feature>
<reference evidence="11 12" key="1">
    <citation type="submission" date="2016-07" db="EMBL/GenBank/DDBJ databases">
        <title>Pervasive Adenine N6-methylation of Active Genes in Fungi.</title>
        <authorList>
            <consortium name="DOE Joint Genome Institute"/>
            <person name="Mondo S.J."/>
            <person name="Dannebaum R.O."/>
            <person name="Kuo R.C."/>
            <person name="Labutti K."/>
            <person name="Haridas S."/>
            <person name="Kuo A."/>
            <person name="Salamov A."/>
            <person name="Ahrendt S.R."/>
            <person name="Lipzen A."/>
            <person name="Sullivan W."/>
            <person name="Andreopoulos W.B."/>
            <person name="Clum A."/>
            <person name="Lindquist E."/>
            <person name="Daum C."/>
            <person name="Ramamoorthy G.K."/>
            <person name="Gryganskyi A."/>
            <person name="Culley D."/>
            <person name="Magnuson J.K."/>
            <person name="James T.Y."/>
            <person name="O'Malley M.A."/>
            <person name="Stajich J.E."/>
            <person name="Spatafora J.W."/>
            <person name="Visel A."/>
            <person name="Grigoriev I.V."/>
        </authorList>
    </citation>
    <scope>NUCLEOTIDE SEQUENCE [LARGE SCALE GENOMIC DNA]</scope>
    <source>
        <strain evidence="11 12">CBS 931.73</strain>
    </source>
</reference>
<evidence type="ECO:0000313" key="11">
    <source>
        <dbReference type="EMBL" id="ORX91606.1"/>
    </source>
</evidence>
<dbReference type="GO" id="GO:0005849">
    <property type="term" value="C:mRNA cleavage factor complex"/>
    <property type="evidence" value="ECO:0007669"/>
    <property type="project" value="InterPro"/>
</dbReference>
<dbReference type="GO" id="GO:0051731">
    <property type="term" value="F:polynucleotide 5'-hydroxyl-kinase activity"/>
    <property type="evidence" value="ECO:0007669"/>
    <property type="project" value="InterPro"/>
</dbReference>
<dbReference type="InParanoid" id="A0A1Y1Y1L1"/>
<evidence type="ECO:0000259" key="8">
    <source>
        <dbReference type="Pfam" id="PF06807"/>
    </source>
</evidence>
<organism evidence="11 12">
    <name type="scientific">Basidiobolus meristosporus CBS 931.73</name>
    <dbReference type="NCBI Taxonomy" id="1314790"/>
    <lineage>
        <taxon>Eukaryota</taxon>
        <taxon>Fungi</taxon>
        <taxon>Fungi incertae sedis</taxon>
        <taxon>Zoopagomycota</taxon>
        <taxon>Entomophthoromycotina</taxon>
        <taxon>Basidiobolomycetes</taxon>
        <taxon>Basidiobolales</taxon>
        <taxon>Basidiobolaceae</taxon>
        <taxon>Basidiobolus</taxon>
    </lineage>
</organism>
<dbReference type="Pfam" id="PF06807">
    <property type="entry name" value="Clp1"/>
    <property type="match status" value="1"/>
</dbReference>
<evidence type="ECO:0000259" key="10">
    <source>
        <dbReference type="Pfam" id="PF16575"/>
    </source>
</evidence>
<dbReference type="FunFam" id="2.40.30.330:FF:000002">
    <property type="entry name" value="Protein CLP1 homolog"/>
    <property type="match status" value="1"/>
</dbReference>
<proteinExistence type="inferred from homology"/>
<dbReference type="OrthoDB" id="258143at2759"/>
<dbReference type="AlphaFoldDB" id="A0A1Y1Y1L1"/>
<keyword evidence="5" id="KW-0547">Nucleotide-binding</keyword>
<evidence type="ECO:0000256" key="7">
    <source>
        <dbReference type="ARBA" id="ARBA00023242"/>
    </source>
</evidence>
<evidence type="ECO:0000256" key="5">
    <source>
        <dbReference type="ARBA" id="ARBA00022741"/>
    </source>
</evidence>
<evidence type="ECO:0000256" key="2">
    <source>
        <dbReference type="ARBA" id="ARBA00018706"/>
    </source>
</evidence>
<dbReference type="GO" id="GO:0006388">
    <property type="term" value="P:tRNA splicing, via endonucleolytic cleavage and ligation"/>
    <property type="evidence" value="ECO:0007669"/>
    <property type="project" value="TreeGrafter"/>
</dbReference>
<keyword evidence="7" id="KW-0539">Nucleus</keyword>
<dbReference type="SUPFAM" id="SSF52540">
    <property type="entry name" value="P-loop containing nucleoside triphosphate hydrolases"/>
    <property type="match status" value="1"/>
</dbReference>
<dbReference type="FunCoup" id="A0A1Y1Y1L1">
    <property type="interactions" value="782"/>
</dbReference>
<dbReference type="GO" id="GO:0031124">
    <property type="term" value="P:mRNA 3'-end processing"/>
    <property type="evidence" value="ECO:0007669"/>
    <property type="project" value="InterPro"/>
</dbReference>
<comment type="subcellular location">
    <subcellularLocation>
        <location evidence="1">Nucleus</location>
    </subcellularLocation>
</comment>
<evidence type="ECO:0000256" key="4">
    <source>
        <dbReference type="ARBA" id="ARBA00022664"/>
    </source>
</evidence>
<dbReference type="Pfam" id="PF16573">
    <property type="entry name" value="CLP1_N"/>
    <property type="match status" value="1"/>
</dbReference>
<dbReference type="InterPro" id="IPR038238">
    <property type="entry name" value="Clp1_C_sf"/>
</dbReference>
<keyword evidence="12" id="KW-1185">Reference proteome</keyword>
<dbReference type="InterPro" id="IPR010655">
    <property type="entry name" value="Clp1_C"/>
</dbReference>
<accession>A0A1Y1Y1L1</accession>
<dbReference type="InterPro" id="IPR038239">
    <property type="entry name" value="Clp1_N_sf"/>
</dbReference>
<dbReference type="PANTHER" id="PTHR12755">
    <property type="entry name" value="CLEAVAGE/POLYADENYLATION FACTOR IA SUBUNIT CLP1P"/>
    <property type="match status" value="1"/>
</dbReference>
<dbReference type="Proteomes" id="UP000193498">
    <property type="component" value="Unassembled WGS sequence"/>
</dbReference>
<evidence type="ECO:0000256" key="6">
    <source>
        <dbReference type="ARBA" id="ARBA00022840"/>
    </source>
</evidence>
<keyword evidence="4" id="KW-0507">mRNA processing</keyword>
<protein>
    <recommendedName>
        <fullName evidence="3">Polynucleotide 5'-hydroxyl-kinase GRC3</fullName>
    </recommendedName>
    <alternativeName>
        <fullName evidence="2">Polynucleotide 5'-hydroxyl-kinase grc3</fullName>
    </alternativeName>
</protein>
<dbReference type="Gene3D" id="2.60.120.1030">
    <property type="entry name" value="Clp1, DNA binding domain"/>
    <property type="match status" value="1"/>
</dbReference>
<dbReference type="EMBL" id="MCFE01000314">
    <property type="protein sequence ID" value="ORX91606.1"/>
    <property type="molecule type" value="Genomic_DNA"/>
</dbReference>
<evidence type="ECO:0000313" key="12">
    <source>
        <dbReference type="Proteomes" id="UP000193498"/>
    </source>
</evidence>
<dbReference type="InterPro" id="IPR027417">
    <property type="entry name" value="P-loop_NTPase"/>
</dbReference>
<evidence type="ECO:0000256" key="1">
    <source>
        <dbReference type="ARBA" id="ARBA00004123"/>
    </source>
</evidence>
<feature type="domain" description="Clp1 C-terminal" evidence="8">
    <location>
        <begin position="322"/>
        <end position="435"/>
    </location>
</feature>
<dbReference type="HAMAP" id="MF_03035">
    <property type="entry name" value="Clp1"/>
    <property type="match status" value="1"/>
</dbReference>
<keyword evidence="6" id="KW-0067">ATP-binding</keyword>
<dbReference type="InterPro" id="IPR032319">
    <property type="entry name" value="CLP1_P"/>
</dbReference>
<dbReference type="InterPro" id="IPR045116">
    <property type="entry name" value="Clp1/Grc3"/>
</dbReference>
<dbReference type="InterPro" id="IPR028606">
    <property type="entry name" value="Clp1"/>
</dbReference>
<dbReference type="STRING" id="1314790.A0A1Y1Y1L1"/>
<dbReference type="InterPro" id="IPR032324">
    <property type="entry name" value="Clp1_N"/>
</dbReference>
<dbReference type="PANTHER" id="PTHR12755:SF6">
    <property type="entry name" value="POLYRIBONUCLEOTIDE 5'-HYDROXYL-KINASE CLP1"/>
    <property type="match status" value="1"/>
</dbReference>
<name>A0A1Y1Y1L1_9FUNG</name>
<dbReference type="GO" id="GO:0005524">
    <property type="term" value="F:ATP binding"/>
    <property type="evidence" value="ECO:0007669"/>
    <property type="project" value="UniProtKB-KW"/>
</dbReference>
<gene>
    <name evidence="11" type="ORF">K493DRAFT_317157</name>
</gene>
<evidence type="ECO:0000256" key="3">
    <source>
        <dbReference type="ARBA" id="ARBA00019824"/>
    </source>
</evidence>
<dbReference type="Gene3D" id="2.40.30.330">
    <property type="entry name" value="Pre-mRNA cleavage complex subunit Clp1, C-terminal domain"/>
    <property type="match status" value="1"/>
</dbReference>
<dbReference type="FunFam" id="2.60.120.1030:FF:000001">
    <property type="entry name" value="Protein CLP1 homolog 5"/>
    <property type="match status" value="1"/>
</dbReference>
<dbReference type="Gene3D" id="3.40.50.300">
    <property type="entry name" value="P-loop containing nucleotide triphosphate hydrolases"/>
    <property type="match status" value="1"/>
</dbReference>
<sequence length="436" mass="48124">MNSQQQGAPKEWKLDPEHEFRFEVDYKDKISIKLLSGTAEIFGTELIVGREYEFCGKKLALFTWHGCTFELAGKCAVEYVANETPMISYLNTHLALENLRERAEATNSGGPRIMIIGPTDAGKTSLARILLNYALKRGREPIYVDMDPEEGSITMPGTLSATSINQMIDAEEGFGYSAANVPGMGTFTMPLVYYYGYSSPAENPKLFNLLVNQMADTVRARVKEDNDARASGIIIDTNGLINNVGHDIIQNAINAFSVNVLLVVGQERLYSEMVRANGNNPGLTILKLSKSGGVVNRDPAFRRADQMQKIREYFYGTPKMELSPYSTLVSYEDITVYRVGEDSLAPSSALPIGIDRKVSETQLVSLKPGDMLFHSILAVINSESTDEADLLRSNVAGFIYTSEVDDAKSKITFLSPCPGKLPNSKLLMGTFKWVET</sequence>
<feature type="domain" description="Clp1 N-terminal" evidence="9">
    <location>
        <begin position="13"/>
        <end position="103"/>
    </location>
</feature>
<feature type="domain" description="Clp1 P-loop" evidence="10">
    <location>
        <begin position="117"/>
        <end position="316"/>
    </location>
</feature>
<evidence type="ECO:0000259" key="9">
    <source>
        <dbReference type="Pfam" id="PF16573"/>
    </source>
</evidence>
<comment type="caution">
    <text evidence="11">The sequence shown here is derived from an EMBL/GenBank/DDBJ whole genome shotgun (WGS) entry which is preliminary data.</text>
</comment>
<dbReference type="Pfam" id="PF16575">
    <property type="entry name" value="CLP1_P"/>
    <property type="match status" value="1"/>
</dbReference>